<dbReference type="PROSITE" id="PS50110">
    <property type="entry name" value="RESPONSE_REGULATORY"/>
    <property type="match status" value="1"/>
</dbReference>
<evidence type="ECO:0000313" key="14">
    <source>
        <dbReference type="Proteomes" id="UP000245412"/>
    </source>
</evidence>
<protein>
    <recommendedName>
        <fullName evidence="2">Stage 0 sporulation protein A homolog</fullName>
    </recommendedName>
</protein>
<dbReference type="EMBL" id="QGGY01000007">
    <property type="protein sequence ID" value="PWJ75119.1"/>
    <property type="molecule type" value="Genomic_DNA"/>
</dbReference>
<dbReference type="SUPFAM" id="SSF52172">
    <property type="entry name" value="CheY-like"/>
    <property type="match status" value="1"/>
</dbReference>
<keyword evidence="7" id="KW-0238">DNA-binding</keyword>
<comment type="subcellular location">
    <subcellularLocation>
        <location evidence="1">Cytoplasm</location>
    </subcellularLocation>
</comment>
<dbReference type="InterPro" id="IPR051552">
    <property type="entry name" value="HptR"/>
</dbReference>
<name>A0AB73T2Y7_9FIRM</name>
<evidence type="ECO:0000256" key="1">
    <source>
        <dbReference type="ARBA" id="ARBA00004496"/>
    </source>
</evidence>
<dbReference type="SUPFAM" id="SSF46689">
    <property type="entry name" value="Homeodomain-like"/>
    <property type="match status" value="1"/>
</dbReference>
<dbReference type="RefSeq" id="WP_109626916.1">
    <property type="nucleotide sequence ID" value="NZ_JANKBI010000007.1"/>
</dbReference>
<keyword evidence="8" id="KW-0804">Transcription</keyword>
<dbReference type="InterPro" id="IPR018060">
    <property type="entry name" value="HTH_AraC"/>
</dbReference>
<feature type="domain" description="HTH araC/xylS-type" evidence="11">
    <location>
        <begin position="422"/>
        <end position="521"/>
    </location>
</feature>
<evidence type="ECO:0000259" key="11">
    <source>
        <dbReference type="PROSITE" id="PS01124"/>
    </source>
</evidence>
<organism evidence="13 14">
    <name type="scientific">Murimonas intestini</name>
    <dbReference type="NCBI Taxonomy" id="1337051"/>
    <lineage>
        <taxon>Bacteria</taxon>
        <taxon>Bacillati</taxon>
        <taxon>Bacillota</taxon>
        <taxon>Clostridia</taxon>
        <taxon>Lachnospirales</taxon>
        <taxon>Lachnospiraceae</taxon>
        <taxon>Murimonas</taxon>
    </lineage>
</organism>
<dbReference type="Gene3D" id="1.10.10.60">
    <property type="entry name" value="Homeodomain-like"/>
    <property type="match status" value="2"/>
</dbReference>
<dbReference type="InterPro" id="IPR011006">
    <property type="entry name" value="CheY-like_superfamily"/>
</dbReference>
<evidence type="ECO:0000256" key="7">
    <source>
        <dbReference type="ARBA" id="ARBA00023125"/>
    </source>
</evidence>
<dbReference type="Gene3D" id="3.40.50.2300">
    <property type="match status" value="1"/>
</dbReference>
<dbReference type="GO" id="GO:0005737">
    <property type="term" value="C:cytoplasm"/>
    <property type="evidence" value="ECO:0007669"/>
    <property type="project" value="UniProtKB-SubCell"/>
</dbReference>
<evidence type="ECO:0000256" key="6">
    <source>
        <dbReference type="ARBA" id="ARBA00023015"/>
    </source>
</evidence>
<comment type="function">
    <text evidence="9">May play the central regulatory role in sporulation. It may be an element of the effector pathway responsible for the activation of sporulation genes in response to nutritional stress. Spo0A may act in concert with spo0H (a sigma factor) to control the expression of some genes that are critical to the sporulation process.</text>
</comment>
<evidence type="ECO:0000256" key="5">
    <source>
        <dbReference type="ARBA" id="ARBA00023012"/>
    </source>
</evidence>
<accession>A0AB73T2Y7</accession>
<gene>
    <name evidence="13" type="ORF">C7383_107126</name>
</gene>
<evidence type="ECO:0000313" key="13">
    <source>
        <dbReference type="EMBL" id="PWJ75119.1"/>
    </source>
</evidence>
<dbReference type="PROSITE" id="PS01124">
    <property type="entry name" value="HTH_ARAC_FAMILY_2"/>
    <property type="match status" value="1"/>
</dbReference>
<dbReference type="AlphaFoldDB" id="A0AB73T2Y7"/>
<sequence>MEPISVIIADDDRLVLQDLKQLVDWKQLGFCIAATAKNGEQALKYVKKYQPGLLITDIIMPGMSGLELILKVREASPDIQIMIISSYDEFDYAKKAIKLGVSDYILKNEITAASFTEKLIALAASIRESSKINGAVLSQELNAYFAGSAESELNSTGFDAVSAAAPDTAFDAASGNLKYLEKERYYFFILGQSTPFLLDVTRSNELFTSSVNYLISLTRQIDSFPISLVFTNEKFVLLGIRIESSSTERSFLLSSISRRIFTLINGRSPRPCMLVYTGCRQTIREFRKLYTQVLPILRFYSMFCPGQPVPIEELKQKHCIQAGRQFPFQHLDSSPDNLEKNIMEIKTFLVSCNDALDLPSIMNFYIGFCRHMETLRECSLDFLDPNYFISFEDMLKWIFNTYEKCLVALRDGKSARYSLPVKNSIDYMEKNYSDYTLNAEMISEHAALSSGRLGVLFKQETQQTINEYLTHLRISHAIWLLANTNLKIYEISEKCGYRSSQYFSQVFYQHTGRRPIDYRKLPSK</sequence>
<dbReference type="GO" id="GO:0043565">
    <property type="term" value="F:sequence-specific DNA binding"/>
    <property type="evidence" value="ECO:0007669"/>
    <property type="project" value="InterPro"/>
</dbReference>
<proteinExistence type="predicted"/>
<feature type="domain" description="Response regulatory" evidence="12">
    <location>
        <begin position="5"/>
        <end position="122"/>
    </location>
</feature>
<dbReference type="Proteomes" id="UP000245412">
    <property type="component" value="Unassembled WGS sequence"/>
</dbReference>
<dbReference type="Pfam" id="PF12833">
    <property type="entry name" value="HTH_18"/>
    <property type="match status" value="1"/>
</dbReference>
<keyword evidence="4 10" id="KW-0597">Phosphoprotein</keyword>
<evidence type="ECO:0000259" key="12">
    <source>
        <dbReference type="PROSITE" id="PS50110"/>
    </source>
</evidence>
<dbReference type="InterPro" id="IPR001789">
    <property type="entry name" value="Sig_transdc_resp-reg_receiver"/>
</dbReference>
<dbReference type="PANTHER" id="PTHR42713">
    <property type="entry name" value="HISTIDINE KINASE-RELATED"/>
    <property type="match status" value="1"/>
</dbReference>
<keyword evidence="3" id="KW-0963">Cytoplasm</keyword>
<evidence type="ECO:0000256" key="3">
    <source>
        <dbReference type="ARBA" id="ARBA00022490"/>
    </source>
</evidence>
<feature type="modified residue" description="4-aspartylphosphate" evidence="10">
    <location>
        <position position="57"/>
    </location>
</feature>
<dbReference type="GO" id="GO:0003700">
    <property type="term" value="F:DNA-binding transcription factor activity"/>
    <property type="evidence" value="ECO:0007669"/>
    <property type="project" value="InterPro"/>
</dbReference>
<dbReference type="PANTHER" id="PTHR42713:SF3">
    <property type="entry name" value="TRANSCRIPTIONAL REGULATORY PROTEIN HPTR"/>
    <property type="match status" value="1"/>
</dbReference>
<keyword evidence="5" id="KW-0902">Two-component regulatory system</keyword>
<dbReference type="SMART" id="SM00342">
    <property type="entry name" value="HTH_ARAC"/>
    <property type="match status" value="1"/>
</dbReference>
<dbReference type="GO" id="GO:0000160">
    <property type="term" value="P:phosphorelay signal transduction system"/>
    <property type="evidence" value="ECO:0007669"/>
    <property type="project" value="UniProtKB-KW"/>
</dbReference>
<reference evidence="13 14" key="1">
    <citation type="submission" date="2018-05" db="EMBL/GenBank/DDBJ databases">
        <authorList>
            <person name="Goeker M."/>
            <person name="Huntemann M."/>
            <person name="Clum A."/>
            <person name="Pillay M."/>
            <person name="Palaniappan K."/>
            <person name="Varghese N."/>
            <person name="Mikhailova N."/>
            <person name="Stamatis D."/>
            <person name="Reddy T."/>
            <person name="Daum C."/>
            <person name="Shapiro N."/>
            <person name="Ivanova N."/>
            <person name="Kyrpides N."/>
            <person name="Woyke T."/>
        </authorList>
    </citation>
    <scope>NUCLEOTIDE SEQUENCE [LARGE SCALE GENOMIC DNA]</scope>
    <source>
        <strain evidence="13 14">DSM 26524</strain>
    </source>
</reference>
<dbReference type="Pfam" id="PF00072">
    <property type="entry name" value="Response_reg"/>
    <property type="match status" value="1"/>
</dbReference>
<evidence type="ECO:0000256" key="9">
    <source>
        <dbReference type="ARBA" id="ARBA00024867"/>
    </source>
</evidence>
<dbReference type="SMART" id="SM00448">
    <property type="entry name" value="REC"/>
    <property type="match status" value="1"/>
</dbReference>
<keyword evidence="6" id="KW-0805">Transcription regulation</keyword>
<evidence type="ECO:0000256" key="10">
    <source>
        <dbReference type="PROSITE-ProRule" id="PRU00169"/>
    </source>
</evidence>
<dbReference type="InterPro" id="IPR009057">
    <property type="entry name" value="Homeodomain-like_sf"/>
</dbReference>
<evidence type="ECO:0000256" key="2">
    <source>
        <dbReference type="ARBA" id="ARBA00018672"/>
    </source>
</evidence>
<dbReference type="CDD" id="cd17536">
    <property type="entry name" value="REC_YesN-like"/>
    <property type="match status" value="1"/>
</dbReference>
<keyword evidence="14" id="KW-1185">Reference proteome</keyword>
<comment type="caution">
    <text evidence="13">The sequence shown here is derived from an EMBL/GenBank/DDBJ whole genome shotgun (WGS) entry which is preliminary data.</text>
</comment>
<evidence type="ECO:0000256" key="8">
    <source>
        <dbReference type="ARBA" id="ARBA00023163"/>
    </source>
</evidence>
<evidence type="ECO:0000256" key="4">
    <source>
        <dbReference type="ARBA" id="ARBA00022553"/>
    </source>
</evidence>